<sequence>MIVEDSLLSLSTRYLAKALFFDAKKFYFAKHALHFDSAFPE</sequence>
<gene>
    <name evidence="1" type="ORF">BRCON_0510</name>
</gene>
<dbReference type="KEGG" id="schv:BRCON_0510"/>
<dbReference type="Proteomes" id="UP000262583">
    <property type="component" value="Chromosome"/>
</dbReference>
<reference evidence="1 2" key="1">
    <citation type="submission" date="2018-05" db="EMBL/GenBank/DDBJ databases">
        <title>A metagenomic window into the 2 km-deep terrestrial subsurface aquifer revealed taxonomically and functionally diverse microbial community comprising novel uncultured bacterial lineages.</title>
        <authorList>
            <person name="Kadnikov V.V."/>
            <person name="Mardanov A.V."/>
            <person name="Beletsky A.V."/>
            <person name="Banks D."/>
            <person name="Pimenov N.V."/>
            <person name="Frank Y.A."/>
            <person name="Karnachuk O.V."/>
            <person name="Ravin N.V."/>
        </authorList>
    </citation>
    <scope>NUCLEOTIDE SEQUENCE [LARGE SCALE GENOMIC DNA]</scope>
    <source>
        <strain evidence="1">BY</strain>
    </source>
</reference>
<evidence type="ECO:0000313" key="2">
    <source>
        <dbReference type="Proteomes" id="UP000262583"/>
    </source>
</evidence>
<evidence type="ECO:0000313" key="1">
    <source>
        <dbReference type="EMBL" id="AXA35287.1"/>
    </source>
</evidence>
<protein>
    <submittedName>
        <fullName evidence="1">Uncharacterized protein</fullName>
    </submittedName>
</protein>
<dbReference type="EMBL" id="CP030759">
    <property type="protein sequence ID" value="AXA35287.1"/>
    <property type="molecule type" value="Genomic_DNA"/>
</dbReference>
<accession>A0A2Z4Y254</accession>
<proteinExistence type="predicted"/>
<organism evidence="1 2">
    <name type="scientific">Sumerlaea chitinivorans</name>
    <dbReference type="NCBI Taxonomy" id="2250252"/>
    <lineage>
        <taxon>Bacteria</taxon>
        <taxon>Candidatus Sumerlaeota</taxon>
        <taxon>Candidatus Sumerlaeia</taxon>
        <taxon>Candidatus Sumerlaeales</taxon>
        <taxon>Candidatus Sumerlaeaceae</taxon>
        <taxon>Candidatus Sumerlaea</taxon>
    </lineage>
</organism>
<name>A0A2Z4Y254_SUMC1</name>
<dbReference type="AlphaFoldDB" id="A0A2Z4Y254"/>